<organism evidence="1 2">
    <name type="scientific">Elysia chlorotica</name>
    <name type="common">Eastern emerald elysia</name>
    <name type="synonym">Sea slug</name>
    <dbReference type="NCBI Taxonomy" id="188477"/>
    <lineage>
        <taxon>Eukaryota</taxon>
        <taxon>Metazoa</taxon>
        <taxon>Spiralia</taxon>
        <taxon>Lophotrochozoa</taxon>
        <taxon>Mollusca</taxon>
        <taxon>Gastropoda</taxon>
        <taxon>Heterobranchia</taxon>
        <taxon>Euthyneura</taxon>
        <taxon>Panpulmonata</taxon>
        <taxon>Sacoglossa</taxon>
        <taxon>Placobranchoidea</taxon>
        <taxon>Plakobranchidae</taxon>
        <taxon>Elysia</taxon>
    </lineage>
</organism>
<proteinExistence type="predicted"/>
<keyword evidence="2" id="KW-1185">Reference proteome</keyword>
<sequence>MKEKLFRTINQNKTEHTFCHMCEILYILFLNYIKYVQETQPSTKRNLSRTDCPCVCVYVCVCVCVCVCRPMRGPVSNESQKKRTKCGLLVGKHHKALQHDSPRNGLGFSCYDYLFLQLRVIITHWQNTSCFSCYDYLLLPLRAIV</sequence>
<evidence type="ECO:0000313" key="1">
    <source>
        <dbReference type="EMBL" id="RUS73724.1"/>
    </source>
</evidence>
<dbReference type="EMBL" id="RQTK01000907">
    <property type="protein sequence ID" value="RUS73724.1"/>
    <property type="molecule type" value="Genomic_DNA"/>
</dbReference>
<name>A0A433SWN2_ELYCH</name>
<accession>A0A433SWN2</accession>
<dbReference type="Proteomes" id="UP000271974">
    <property type="component" value="Unassembled WGS sequence"/>
</dbReference>
<comment type="caution">
    <text evidence="1">The sequence shown here is derived from an EMBL/GenBank/DDBJ whole genome shotgun (WGS) entry which is preliminary data.</text>
</comment>
<gene>
    <name evidence="1" type="ORF">EGW08_018530</name>
</gene>
<evidence type="ECO:0000313" key="2">
    <source>
        <dbReference type="Proteomes" id="UP000271974"/>
    </source>
</evidence>
<protein>
    <submittedName>
        <fullName evidence="1">Uncharacterized protein</fullName>
    </submittedName>
</protein>
<reference evidence="1 2" key="1">
    <citation type="submission" date="2019-01" db="EMBL/GenBank/DDBJ databases">
        <title>A draft genome assembly of the solar-powered sea slug Elysia chlorotica.</title>
        <authorList>
            <person name="Cai H."/>
            <person name="Li Q."/>
            <person name="Fang X."/>
            <person name="Li J."/>
            <person name="Curtis N.E."/>
            <person name="Altenburger A."/>
            <person name="Shibata T."/>
            <person name="Feng M."/>
            <person name="Maeda T."/>
            <person name="Schwartz J.A."/>
            <person name="Shigenobu S."/>
            <person name="Lundholm N."/>
            <person name="Nishiyama T."/>
            <person name="Yang H."/>
            <person name="Hasebe M."/>
            <person name="Li S."/>
            <person name="Pierce S.K."/>
            <person name="Wang J."/>
        </authorList>
    </citation>
    <scope>NUCLEOTIDE SEQUENCE [LARGE SCALE GENOMIC DNA]</scope>
    <source>
        <strain evidence="1">EC2010</strain>
        <tissue evidence="1">Whole organism of an adult</tissue>
    </source>
</reference>
<dbReference type="AlphaFoldDB" id="A0A433SWN2"/>